<organism evidence="1 2">
    <name type="scientific">Robbsia betulipollinis</name>
    <dbReference type="NCBI Taxonomy" id="2981849"/>
    <lineage>
        <taxon>Bacteria</taxon>
        <taxon>Pseudomonadati</taxon>
        <taxon>Pseudomonadota</taxon>
        <taxon>Betaproteobacteria</taxon>
        <taxon>Burkholderiales</taxon>
        <taxon>Burkholderiaceae</taxon>
        <taxon>Robbsia</taxon>
    </lineage>
</organism>
<evidence type="ECO:0000313" key="2">
    <source>
        <dbReference type="Proteomes" id="UP001082899"/>
    </source>
</evidence>
<comment type="caution">
    <text evidence="1">The sequence shown here is derived from an EMBL/GenBank/DDBJ whole genome shotgun (WGS) entry which is preliminary data.</text>
</comment>
<dbReference type="Pfam" id="PF09669">
    <property type="entry name" value="Phage_pRha"/>
    <property type="match status" value="1"/>
</dbReference>
<dbReference type="InterPro" id="IPR014054">
    <property type="entry name" value="Phage_regulatory_Rha"/>
</dbReference>
<reference evidence="1" key="1">
    <citation type="submission" date="2022-11" db="EMBL/GenBank/DDBJ databases">
        <title>Robbsia betulipollinis sp. nov., isolated from pollen of birch (Betula pendula).</title>
        <authorList>
            <person name="Shi H."/>
            <person name="Ambika Manirajan B."/>
            <person name="Ratering S."/>
            <person name="Geissler-Plaum R."/>
            <person name="Schnell S."/>
        </authorList>
    </citation>
    <scope>NUCLEOTIDE SEQUENCE</scope>
    <source>
        <strain evidence="1">Bb-Pol-6</strain>
    </source>
</reference>
<dbReference type="Proteomes" id="UP001082899">
    <property type="component" value="Unassembled WGS sequence"/>
</dbReference>
<evidence type="ECO:0000313" key="1">
    <source>
        <dbReference type="EMBL" id="MCY0388229.1"/>
    </source>
</evidence>
<proteinExistence type="predicted"/>
<accession>A0ABT3ZNV6</accession>
<name>A0ABT3ZNV6_9BURK</name>
<keyword evidence="2" id="KW-1185">Reference proteome</keyword>
<gene>
    <name evidence="1" type="ORF">OVY01_13475</name>
</gene>
<sequence length="45" mass="4942">MSSREIAELTGKQHKDVLRDIDGMLEGLGNRSAQFCADHPPGWSS</sequence>
<dbReference type="EMBL" id="JAPMXC010000003">
    <property type="protein sequence ID" value="MCY0388229.1"/>
    <property type="molecule type" value="Genomic_DNA"/>
</dbReference>
<protein>
    <submittedName>
        <fullName evidence="1">Rha family transcriptional regulator</fullName>
    </submittedName>
</protein>